<dbReference type="SUPFAM" id="SSF101447">
    <property type="entry name" value="Formin homology 2 domain (FH2 domain)"/>
    <property type="match status" value="1"/>
</dbReference>
<evidence type="ECO:0000313" key="2">
    <source>
        <dbReference type="EMBL" id="KAJ8895076.1"/>
    </source>
</evidence>
<protein>
    <recommendedName>
        <fullName evidence="1">FH2 domain-containing protein</fullName>
    </recommendedName>
</protein>
<dbReference type="InterPro" id="IPR015425">
    <property type="entry name" value="FH2_Formin"/>
</dbReference>
<dbReference type="PANTHER" id="PTHR46345">
    <property type="entry name" value="INVERTED FORMIN-2"/>
    <property type="match status" value="1"/>
</dbReference>
<dbReference type="EMBL" id="JARBHB010000001">
    <property type="protein sequence ID" value="KAJ8895076.1"/>
    <property type="molecule type" value="Genomic_DNA"/>
</dbReference>
<dbReference type="InterPro" id="IPR042201">
    <property type="entry name" value="FH2_Formin_sf"/>
</dbReference>
<feature type="domain" description="FH2" evidence="1">
    <location>
        <begin position="1"/>
        <end position="124"/>
    </location>
</feature>
<dbReference type="PROSITE" id="PS51444">
    <property type="entry name" value="FH2"/>
    <property type="match status" value="1"/>
</dbReference>
<dbReference type="Proteomes" id="UP001159363">
    <property type="component" value="Chromosome 1"/>
</dbReference>
<dbReference type="Pfam" id="PF02181">
    <property type="entry name" value="FH2"/>
    <property type="match status" value="1"/>
</dbReference>
<evidence type="ECO:0000313" key="3">
    <source>
        <dbReference type="Proteomes" id="UP001159363"/>
    </source>
</evidence>
<accession>A0ABQ9IEJ6</accession>
<evidence type="ECO:0000259" key="1">
    <source>
        <dbReference type="PROSITE" id="PS51444"/>
    </source>
</evidence>
<dbReference type="PANTHER" id="PTHR46345:SF8">
    <property type="entry name" value="FORMIN 3, ISOFORM B"/>
    <property type="match status" value="1"/>
</dbReference>
<comment type="caution">
    <text evidence="2">The sequence shown here is derived from an EMBL/GenBank/DDBJ whole genome shotgun (WGS) entry which is preliminary data.</text>
</comment>
<dbReference type="Gene3D" id="1.20.58.2220">
    <property type="entry name" value="Formin, FH2 domain"/>
    <property type="match status" value="1"/>
</dbReference>
<proteinExistence type="predicted"/>
<keyword evidence="3" id="KW-1185">Reference proteome</keyword>
<gene>
    <name evidence="2" type="ORF">PR048_000401</name>
</gene>
<name>A0ABQ9IEJ6_9NEOP</name>
<reference evidence="2 3" key="1">
    <citation type="submission" date="2023-02" db="EMBL/GenBank/DDBJ databases">
        <title>LHISI_Scaffold_Assembly.</title>
        <authorList>
            <person name="Stuart O.P."/>
            <person name="Cleave R."/>
            <person name="Magrath M.J.L."/>
            <person name="Mikheyev A.S."/>
        </authorList>
    </citation>
    <scope>NUCLEOTIDE SEQUENCE [LARGE SCALE GENOMIC DNA]</scope>
    <source>
        <strain evidence="2">Daus_M_001</strain>
        <tissue evidence="2">Leg muscle</tissue>
    </source>
</reference>
<organism evidence="2 3">
    <name type="scientific">Dryococelus australis</name>
    <dbReference type="NCBI Taxonomy" id="614101"/>
    <lineage>
        <taxon>Eukaryota</taxon>
        <taxon>Metazoa</taxon>
        <taxon>Ecdysozoa</taxon>
        <taxon>Arthropoda</taxon>
        <taxon>Hexapoda</taxon>
        <taxon>Insecta</taxon>
        <taxon>Pterygota</taxon>
        <taxon>Neoptera</taxon>
        <taxon>Polyneoptera</taxon>
        <taxon>Phasmatodea</taxon>
        <taxon>Verophasmatodea</taxon>
        <taxon>Anareolatae</taxon>
        <taxon>Phasmatidae</taxon>
        <taxon>Eurycanthinae</taxon>
        <taxon>Dryococelus</taxon>
    </lineage>
</organism>
<sequence>MKNALICIFPAGESVWTDAVRSNSMIAQIDFKRMEELFCQKKAVAYSRRVSAPARLSSEPKVQILDCKRNFSINIFLKQFKQYKGMGEAAGVVDMILNVRSKEIGIDGLRNLLKLLPTKEEVCM</sequence>